<sequence>MEQGEVFVVDEQEELDPNDAWLMRAAGGEEEIDANELPMGAVA</sequence>
<dbReference type="InParanoid" id="A0A3P7EF03"/>
<protein>
    <submittedName>
        <fullName evidence="1">Uncharacterized protein</fullName>
    </submittedName>
</protein>
<dbReference type="EMBL" id="UYWW01007006">
    <property type="protein sequence ID" value="VDM15044.1"/>
    <property type="molecule type" value="Genomic_DNA"/>
</dbReference>
<accession>A0A3P7EF03</accession>
<keyword evidence="2" id="KW-1185">Reference proteome</keyword>
<gene>
    <name evidence="1" type="ORF">WBA_LOCUS8430</name>
</gene>
<dbReference type="Proteomes" id="UP000270924">
    <property type="component" value="Unassembled WGS sequence"/>
</dbReference>
<reference evidence="1 2" key="1">
    <citation type="submission" date="2018-11" db="EMBL/GenBank/DDBJ databases">
        <authorList>
            <consortium name="Pathogen Informatics"/>
        </authorList>
    </citation>
    <scope>NUCLEOTIDE SEQUENCE [LARGE SCALE GENOMIC DNA]</scope>
</reference>
<organism evidence="1 2">
    <name type="scientific">Wuchereria bancrofti</name>
    <dbReference type="NCBI Taxonomy" id="6293"/>
    <lineage>
        <taxon>Eukaryota</taxon>
        <taxon>Metazoa</taxon>
        <taxon>Ecdysozoa</taxon>
        <taxon>Nematoda</taxon>
        <taxon>Chromadorea</taxon>
        <taxon>Rhabditida</taxon>
        <taxon>Spirurina</taxon>
        <taxon>Spiruromorpha</taxon>
        <taxon>Filarioidea</taxon>
        <taxon>Onchocercidae</taxon>
        <taxon>Wuchereria</taxon>
    </lineage>
</organism>
<feature type="non-terminal residue" evidence="1">
    <location>
        <position position="43"/>
    </location>
</feature>
<evidence type="ECO:0000313" key="1">
    <source>
        <dbReference type="EMBL" id="VDM15044.1"/>
    </source>
</evidence>
<name>A0A3P7EF03_WUCBA</name>
<dbReference type="AlphaFoldDB" id="A0A3P7EF03"/>
<proteinExistence type="predicted"/>
<evidence type="ECO:0000313" key="2">
    <source>
        <dbReference type="Proteomes" id="UP000270924"/>
    </source>
</evidence>